<protein>
    <submittedName>
        <fullName evidence="2">Uncharacterized protein</fullName>
    </submittedName>
</protein>
<dbReference type="GO" id="GO:0016079">
    <property type="term" value="P:synaptic vesicle exocytosis"/>
    <property type="evidence" value="ECO:0007669"/>
    <property type="project" value="InterPro"/>
</dbReference>
<dbReference type="PANTHER" id="PTHR12166:SF8">
    <property type="entry name" value="CALCIUM-DEPENDENT SECRETION ACTIVATOR"/>
    <property type="match status" value="1"/>
</dbReference>
<dbReference type="GO" id="GO:1990504">
    <property type="term" value="P:dense core granule exocytosis"/>
    <property type="evidence" value="ECO:0007669"/>
    <property type="project" value="InterPro"/>
</dbReference>
<dbReference type="PANTHER" id="PTHR12166">
    <property type="entry name" value="CALCIUM-DEPENDENT SECRETION ACTIVATOR"/>
    <property type="match status" value="1"/>
</dbReference>
<proteinExistence type="predicted"/>
<reference evidence="2" key="1">
    <citation type="submission" date="2020-11" db="EMBL/GenBank/DDBJ databases">
        <authorList>
            <person name="Tran Van P."/>
        </authorList>
    </citation>
    <scope>NUCLEOTIDE SEQUENCE</scope>
</reference>
<organism evidence="2">
    <name type="scientific">Timema monikensis</name>
    <dbReference type="NCBI Taxonomy" id="170555"/>
    <lineage>
        <taxon>Eukaryota</taxon>
        <taxon>Metazoa</taxon>
        <taxon>Ecdysozoa</taxon>
        <taxon>Arthropoda</taxon>
        <taxon>Hexapoda</taxon>
        <taxon>Insecta</taxon>
        <taxon>Pterygota</taxon>
        <taxon>Neoptera</taxon>
        <taxon>Polyneoptera</taxon>
        <taxon>Phasmatodea</taxon>
        <taxon>Timematodea</taxon>
        <taxon>Timematoidea</taxon>
        <taxon>Timematidae</taxon>
        <taxon>Timema</taxon>
    </lineage>
</organism>
<evidence type="ECO:0000256" key="1">
    <source>
        <dbReference type="SAM" id="MobiDB-lite"/>
    </source>
</evidence>
<feature type="region of interest" description="Disordered" evidence="1">
    <location>
        <begin position="1"/>
        <end position="21"/>
    </location>
</feature>
<dbReference type="GO" id="GO:0098793">
    <property type="term" value="C:presynapse"/>
    <property type="evidence" value="ECO:0007669"/>
    <property type="project" value="GOC"/>
</dbReference>
<name>A0A7R9EDL3_9NEOP</name>
<sequence>MRQQRVGDEDSKRPSRMQQQSLNSELILSKEQLYDMFQQILGVKKFEHQLLFNALQLDSADEQAAAIRRELDGRMQKVAEMEKNRKLMPKFVLKEMESLYIEELKSSINLLMANLESLPVSKGSMDSKYGLQKLKKYNHRSQGSLAKLEGDSADMDAQLTKLDVVLTFQLELKEVRNCKQTRQKHLNL</sequence>
<feature type="compositionally biased region" description="Basic and acidic residues" evidence="1">
    <location>
        <begin position="1"/>
        <end position="13"/>
    </location>
</feature>
<evidence type="ECO:0000313" key="2">
    <source>
        <dbReference type="EMBL" id="CAD7431994.1"/>
    </source>
</evidence>
<dbReference type="InterPro" id="IPR033227">
    <property type="entry name" value="CAPS"/>
</dbReference>
<dbReference type="AlphaFoldDB" id="A0A7R9EDL3"/>
<accession>A0A7R9EDL3</accession>
<gene>
    <name evidence="2" type="ORF">TMSB3V08_LOCUS8713</name>
</gene>
<dbReference type="EMBL" id="OB795286">
    <property type="protein sequence ID" value="CAD7431994.1"/>
    <property type="molecule type" value="Genomic_DNA"/>
</dbReference>